<dbReference type="Proteomes" id="UP000272781">
    <property type="component" value="Unassembled WGS sequence"/>
</dbReference>
<dbReference type="Pfam" id="PF07963">
    <property type="entry name" value="N_methyl"/>
    <property type="match status" value="1"/>
</dbReference>
<name>A0AAJ4RCJ4_9BACT</name>
<accession>A0AAJ4RCJ4</accession>
<dbReference type="InterPro" id="IPR045584">
    <property type="entry name" value="Pilin-like"/>
</dbReference>
<reference evidence="2 3" key="1">
    <citation type="submission" date="2018-11" db="EMBL/GenBank/DDBJ databases">
        <title>Genomic Encyclopedia of Type Strains, Phase IV (KMG-IV): sequencing the most valuable type-strain genomes for metagenomic binning, comparative biology and taxonomic classification.</title>
        <authorList>
            <person name="Goeker M."/>
        </authorList>
    </citation>
    <scope>NUCLEOTIDE SEQUENCE [LARGE SCALE GENOMIC DNA]</scope>
    <source>
        <strain evidence="2 3">DSM 27783</strain>
    </source>
</reference>
<dbReference type="PROSITE" id="PS00409">
    <property type="entry name" value="PROKAR_NTER_METHYL"/>
    <property type="match status" value="1"/>
</dbReference>
<keyword evidence="1" id="KW-0812">Transmembrane</keyword>
<gene>
    <name evidence="2" type="ORF">EDC58_0828</name>
</gene>
<comment type="caution">
    <text evidence="2">The sequence shown here is derived from an EMBL/GenBank/DDBJ whole genome shotgun (WGS) entry which is preliminary data.</text>
</comment>
<sequence>MGRKGFTLIEIIFVIVIIGILAAVAIPRFFLVGQHAHESNLISFVRTLNRTVGEELWAKSIAEGKNGSIKSFTSIKTYTDIPREVNGTDVSMANCGTNTYQKIAEANISVAGKAYDILCKDGNATSAPYFRLIRKEDNKILVSRD</sequence>
<dbReference type="RefSeq" id="WP_235823172.1">
    <property type="nucleotide sequence ID" value="NZ_CP027432.2"/>
</dbReference>
<dbReference type="NCBIfam" id="TIGR02532">
    <property type="entry name" value="IV_pilin_GFxxxE"/>
    <property type="match status" value="1"/>
</dbReference>
<dbReference type="SUPFAM" id="SSF54523">
    <property type="entry name" value="Pili subunits"/>
    <property type="match status" value="1"/>
</dbReference>
<evidence type="ECO:0000313" key="3">
    <source>
        <dbReference type="Proteomes" id="UP000272781"/>
    </source>
</evidence>
<keyword evidence="1" id="KW-0472">Membrane</keyword>
<dbReference type="AlphaFoldDB" id="A0AAJ4RCJ4"/>
<keyword evidence="1" id="KW-1133">Transmembrane helix</keyword>
<protein>
    <submittedName>
        <fullName evidence="2">Prepilin-type N-terminal cleavage/methylation domain-containing protein</fullName>
    </submittedName>
</protein>
<organism evidence="2 3">
    <name type="scientific">Caminibacter pacificus</name>
    <dbReference type="NCBI Taxonomy" id="1424653"/>
    <lineage>
        <taxon>Bacteria</taxon>
        <taxon>Pseudomonadati</taxon>
        <taxon>Campylobacterota</taxon>
        <taxon>Epsilonproteobacteria</taxon>
        <taxon>Nautiliales</taxon>
        <taxon>Nautiliaceae</taxon>
        <taxon>Caminibacter</taxon>
    </lineage>
</organism>
<proteinExistence type="predicted"/>
<dbReference type="Gene3D" id="3.30.700.10">
    <property type="entry name" value="Glycoprotein, Type 4 Pilin"/>
    <property type="match status" value="1"/>
</dbReference>
<feature type="transmembrane region" description="Helical" evidence="1">
    <location>
        <begin position="6"/>
        <end position="31"/>
    </location>
</feature>
<dbReference type="InterPro" id="IPR012902">
    <property type="entry name" value="N_methyl_site"/>
</dbReference>
<evidence type="ECO:0000313" key="2">
    <source>
        <dbReference type="EMBL" id="ROR39852.1"/>
    </source>
</evidence>
<dbReference type="EMBL" id="RJVK01000002">
    <property type="protein sequence ID" value="ROR39852.1"/>
    <property type="molecule type" value="Genomic_DNA"/>
</dbReference>
<evidence type="ECO:0000256" key="1">
    <source>
        <dbReference type="SAM" id="Phobius"/>
    </source>
</evidence>